<organism evidence="2 3">
    <name type="scientific">Microthyrium microscopicum</name>
    <dbReference type="NCBI Taxonomy" id="703497"/>
    <lineage>
        <taxon>Eukaryota</taxon>
        <taxon>Fungi</taxon>
        <taxon>Dikarya</taxon>
        <taxon>Ascomycota</taxon>
        <taxon>Pezizomycotina</taxon>
        <taxon>Dothideomycetes</taxon>
        <taxon>Dothideomycetes incertae sedis</taxon>
        <taxon>Microthyriales</taxon>
        <taxon>Microthyriaceae</taxon>
        <taxon>Microthyrium</taxon>
    </lineage>
</organism>
<dbReference type="EMBL" id="MU004244">
    <property type="protein sequence ID" value="KAF2663620.1"/>
    <property type="molecule type" value="Genomic_DNA"/>
</dbReference>
<proteinExistence type="predicted"/>
<feature type="compositionally biased region" description="Basic residues" evidence="1">
    <location>
        <begin position="271"/>
        <end position="282"/>
    </location>
</feature>
<evidence type="ECO:0000256" key="1">
    <source>
        <dbReference type="SAM" id="MobiDB-lite"/>
    </source>
</evidence>
<feature type="region of interest" description="Disordered" evidence="1">
    <location>
        <begin position="1"/>
        <end position="53"/>
    </location>
</feature>
<keyword evidence="3" id="KW-1185">Reference proteome</keyword>
<feature type="compositionally biased region" description="Acidic residues" evidence="1">
    <location>
        <begin position="253"/>
        <end position="262"/>
    </location>
</feature>
<evidence type="ECO:0000313" key="2">
    <source>
        <dbReference type="EMBL" id="KAF2663620.1"/>
    </source>
</evidence>
<protein>
    <submittedName>
        <fullName evidence="2">Uncharacterized protein</fullName>
    </submittedName>
</protein>
<sequence>MTPSNQDESYFLNGEDRIGELPNARPNVQLPHPTNVEEPQSHGGAYLDPQQDPARAPYYVVSAEKKPAILADLSHDYGMQSDQQQEGLSGPSQSVHSRYPDQSLFGEQVLDEHHQEINDIIVDSIPPTHVSIPTADDAIVDIAAQPGASTPNSNDLPVVNIGNGFFREVSCPRCNGGNARQEGNRLIFLRGGRGVQEHIRKVHREKPDVPWEQRKNWDWLLAIGGGRTLAANQLHTIQTRPVVSTMPSAPPTNEEEENEDENGTMQSMRALKNKGKRRRRQRRCGLKVIMAMMIHL</sequence>
<reference evidence="2" key="1">
    <citation type="journal article" date="2020" name="Stud. Mycol.">
        <title>101 Dothideomycetes genomes: a test case for predicting lifestyles and emergence of pathogens.</title>
        <authorList>
            <person name="Haridas S."/>
            <person name="Albert R."/>
            <person name="Binder M."/>
            <person name="Bloem J."/>
            <person name="Labutti K."/>
            <person name="Salamov A."/>
            <person name="Andreopoulos B."/>
            <person name="Baker S."/>
            <person name="Barry K."/>
            <person name="Bills G."/>
            <person name="Bluhm B."/>
            <person name="Cannon C."/>
            <person name="Castanera R."/>
            <person name="Culley D."/>
            <person name="Daum C."/>
            <person name="Ezra D."/>
            <person name="Gonzalez J."/>
            <person name="Henrissat B."/>
            <person name="Kuo A."/>
            <person name="Liang C."/>
            <person name="Lipzen A."/>
            <person name="Lutzoni F."/>
            <person name="Magnuson J."/>
            <person name="Mondo S."/>
            <person name="Nolan M."/>
            <person name="Ohm R."/>
            <person name="Pangilinan J."/>
            <person name="Park H.-J."/>
            <person name="Ramirez L."/>
            <person name="Alfaro M."/>
            <person name="Sun H."/>
            <person name="Tritt A."/>
            <person name="Yoshinaga Y."/>
            <person name="Zwiers L.-H."/>
            <person name="Turgeon B."/>
            <person name="Goodwin S."/>
            <person name="Spatafora J."/>
            <person name="Crous P."/>
            <person name="Grigoriev I."/>
        </authorList>
    </citation>
    <scope>NUCLEOTIDE SEQUENCE</scope>
    <source>
        <strain evidence="2">CBS 115976</strain>
    </source>
</reference>
<gene>
    <name evidence="2" type="ORF">BT63DRAFT_429903</name>
</gene>
<dbReference type="Proteomes" id="UP000799302">
    <property type="component" value="Unassembled WGS sequence"/>
</dbReference>
<accession>A0A6A6TV53</accession>
<feature type="region of interest" description="Disordered" evidence="1">
    <location>
        <begin position="243"/>
        <end position="282"/>
    </location>
</feature>
<name>A0A6A6TV53_9PEZI</name>
<dbReference type="AlphaFoldDB" id="A0A6A6TV53"/>
<evidence type="ECO:0000313" key="3">
    <source>
        <dbReference type="Proteomes" id="UP000799302"/>
    </source>
</evidence>